<evidence type="ECO:0000256" key="2">
    <source>
        <dbReference type="SAM" id="Phobius"/>
    </source>
</evidence>
<keyword evidence="2" id="KW-0472">Membrane</keyword>
<dbReference type="AlphaFoldDB" id="A0A0F9B2S9"/>
<protein>
    <submittedName>
        <fullName evidence="3">Uncharacterized protein</fullName>
    </submittedName>
</protein>
<keyword evidence="2" id="KW-1133">Transmembrane helix</keyword>
<proteinExistence type="predicted"/>
<accession>A0A0F9B2S9</accession>
<feature type="compositionally biased region" description="Basic residues" evidence="1">
    <location>
        <begin position="93"/>
        <end position="104"/>
    </location>
</feature>
<keyword evidence="2" id="KW-0812">Transmembrane</keyword>
<gene>
    <name evidence="3" type="ORF">LCGC14_2497850</name>
</gene>
<evidence type="ECO:0000313" key="3">
    <source>
        <dbReference type="EMBL" id="KKL16214.1"/>
    </source>
</evidence>
<evidence type="ECO:0000256" key="1">
    <source>
        <dbReference type="SAM" id="MobiDB-lite"/>
    </source>
</evidence>
<sequence>MVIYYLIAAWISFAAATSVWSYLILSRMRAKLDQEHNMNTKRLDRHGAAILELKEEFLVQKDTIRILKKNLFKCLQGAHEVPSQRVHIEIPPHKRKRGRPKKHS</sequence>
<organism evidence="3">
    <name type="scientific">marine sediment metagenome</name>
    <dbReference type="NCBI Taxonomy" id="412755"/>
    <lineage>
        <taxon>unclassified sequences</taxon>
        <taxon>metagenomes</taxon>
        <taxon>ecological metagenomes</taxon>
    </lineage>
</organism>
<name>A0A0F9B2S9_9ZZZZ</name>
<dbReference type="EMBL" id="LAZR01039753">
    <property type="protein sequence ID" value="KKL16214.1"/>
    <property type="molecule type" value="Genomic_DNA"/>
</dbReference>
<comment type="caution">
    <text evidence="3">The sequence shown here is derived from an EMBL/GenBank/DDBJ whole genome shotgun (WGS) entry which is preliminary data.</text>
</comment>
<reference evidence="3" key="1">
    <citation type="journal article" date="2015" name="Nature">
        <title>Complex archaea that bridge the gap between prokaryotes and eukaryotes.</title>
        <authorList>
            <person name="Spang A."/>
            <person name="Saw J.H."/>
            <person name="Jorgensen S.L."/>
            <person name="Zaremba-Niedzwiedzka K."/>
            <person name="Martijn J."/>
            <person name="Lind A.E."/>
            <person name="van Eijk R."/>
            <person name="Schleper C."/>
            <person name="Guy L."/>
            <person name="Ettema T.J."/>
        </authorList>
    </citation>
    <scope>NUCLEOTIDE SEQUENCE</scope>
</reference>
<feature type="transmembrane region" description="Helical" evidence="2">
    <location>
        <begin position="6"/>
        <end position="25"/>
    </location>
</feature>
<feature type="region of interest" description="Disordered" evidence="1">
    <location>
        <begin position="85"/>
        <end position="104"/>
    </location>
</feature>